<keyword evidence="4" id="KW-1185">Reference proteome</keyword>
<keyword evidence="1" id="KW-0175">Coiled coil</keyword>
<sequence>MQLAKASPQQDTRQRAEDLTITDQITIQQSSCADGVEMLDERGVEGMDCLLKQVGIGDNHVELSHDCKASVEDRARVTSNPIRPDTALEKIAAVSREAQQPQDGFDVKPDEWDASKFDPSGCHDGVARAASHIATERCHHGREAVGDAADADGSCGNAPSALGNGGLFASGCKGFQDVSDIHPDTAKELANLILQAVALDKCQAQNSQGRQHSGQQHPQRACAAPKAFVLVTDIVDDPLHRPKHVYPSGKGAGTTHDKGPYAAKKPASISDSVSIAENLPDGSAHSQSVTIEPINTPLGDPNSAAVHTVQQGAGIASEHGGMASEQCRGLRLGVQQSTRNIPGGIGSAKKSHSRELLPGALKNPTLRAAAARAATARREMRKAALQDLNKSFRDVEKLAATVEEEMIQAHKMMQEFERSRRMAHRNLLGRALRTAGDASGSHSTPPTSDADINWSENSTLASKD</sequence>
<feature type="region of interest" description="Disordered" evidence="2">
    <location>
        <begin position="241"/>
        <end position="304"/>
    </location>
</feature>
<evidence type="ECO:0000313" key="3">
    <source>
        <dbReference type="EMBL" id="CAD7700594.1"/>
    </source>
</evidence>
<feature type="region of interest" description="Disordered" evidence="2">
    <location>
        <begin position="429"/>
        <end position="464"/>
    </location>
</feature>
<organism evidence="3 4">
    <name type="scientific">Ostreobium quekettii</name>
    <dbReference type="NCBI Taxonomy" id="121088"/>
    <lineage>
        <taxon>Eukaryota</taxon>
        <taxon>Viridiplantae</taxon>
        <taxon>Chlorophyta</taxon>
        <taxon>core chlorophytes</taxon>
        <taxon>Ulvophyceae</taxon>
        <taxon>TCBD clade</taxon>
        <taxon>Bryopsidales</taxon>
        <taxon>Ostreobineae</taxon>
        <taxon>Ostreobiaceae</taxon>
        <taxon>Ostreobium</taxon>
    </lineage>
</organism>
<reference evidence="3" key="1">
    <citation type="submission" date="2020-12" db="EMBL/GenBank/DDBJ databases">
        <authorList>
            <person name="Iha C."/>
        </authorList>
    </citation>
    <scope>NUCLEOTIDE SEQUENCE</scope>
</reference>
<gene>
    <name evidence="3" type="ORF">OSTQU699_LOCUS5953</name>
</gene>
<dbReference type="AlphaFoldDB" id="A0A8S1IZH2"/>
<proteinExistence type="predicted"/>
<dbReference type="Proteomes" id="UP000708148">
    <property type="component" value="Unassembled WGS sequence"/>
</dbReference>
<comment type="caution">
    <text evidence="3">The sequence shown here is derived from an EMBL/GenBank/DDBJ whole genome shotgun (WGS) entry which is preliminary data.</text>
</comment>
<evidence type="ECO:0000313" key="4">
    <source>
        <dbReference type="Proteomes" id="UP000708148"/>
    </source>
</evidence>
<evidence type="ECO:0000256" key="1">
    <source>
        <dbReference type="SAM" id="Coils"/>
    </source>
</evidence>
<feature type="coiled-coil region" evidence="1">
    <location>
        <begin position="366"/>
        <end position="405"/>
    </location>
</feature>
<evidence type="ECO:0000256" key="2">
    <source>
        <dbReference type="SAM" id="MobiDB-lite"/>
    </source>
</evidence>
<protein>
    <submittedName>
        <fullName evidence="3">Uncharacterized protein</fullName>
    </submittedName>
</protein>
<dbReference type="EMBL" id="CAJHUC010001304">
    <property type="protein sequence ID" value="CAD7700594.1"/>
    <property type="molecule type" value="Genomic_DNA"/>
</dbReference>
<name>A0A8S1IZH2_9CHLO</name>
<accession>A0A8S1IZH2</accession>
<feature type="compositionally biased region" description="Polar residues" evidence="2">
    <location>
        <begin position="454"/>
        <end position="464"/>
    </location>
</feature>